<dbReference type="Proteomes" id="UP000660704">
    <property type="component" value="Unassembled WGS sequence"/>
</dbReference>
<dbReference type="InterPro" id="IPR000742">
    <property type="entry name" value="EGF"/>
</dbReference>
<feature type="domain" description="Fibronectin type-III" evidence="5">
    <location>
        <begin position="267"/>
        <end position="347"/>
    </location>
</feature>
<evidence type="ECO:0000256" key="1">
    <source>
        <dbReference type="PROSITE-ProRule" id="PRU00076"/>
    </source>
</evidence>
<feature type="non-terminal residue" evidence="6">
    <location>
        <position position="475"/>
    </location>
</feature>
<feature type="region of interest" description="Disordered" evidence="2">
    <location>
        <begin position="221"/>
        <end position="253"/>
    </location>
</feature>
<sequence>TSTMIQFSWKPQGGTGDSPYTVRLLGKPGETEERVLNETSTSFENLLSDYQYQISVDVLTCSKNVTTSLTVQTAAKVYRGTTRIKNEVFKTEYHNKSSTEYLDFEKKFIMEITKHLPKDIQELKNGTKIRIVINSIRNGSVIVVSDIVLDVEQNITKSEVSDAFTEALNRSTVFDIDLQNTFVEARNSCEPGLNDCDQNAACTAEGATYSCQCNKGFTDKSPQVPGRDCHQDLPSRSSTPAPPNTNSTGFTRSTSSSVFTTTFTSVPCMTVEVQNVTEEEIQLSWTTSSKGSLYNISVMDGKEINTKATNETEAVFKNLLPGHMYTISVAVSSCAESTSVTVRTDASSCFKRTDFCSAQSTGCSDLKGIVCSNQAFACNIRLESQTFNNTLYNSDSEGYKTISEMIRAEVAEGMQAKLGNDLFNIVMLGLRPGSVVADFLFVLLKKEAIDVNDVQTYLSEVFRNKFGNKTEVEGK</sequence>
<dbReference type="CDD" id="cd00063">
    <property type="entry name" value="FN3"/>
    <property type="match status" value="1"/>
</dbReference>
<dbReference type="InterPro" id="IPR000082">
    <property type="entry name" value="SEA_dom"/>
</dbReference>
<dbReference type="PROSITE" id="PS50026">
    <property type="entry name" value="EGF_3"/>
    <property type="match status" value="1"/>
</dbReference>
<dbReference type="Pfam" id="PF00041">
    <property type="entry name" value="fn3"/>
    <property type="match status" value="1"/>
</dbReference>
<feature type="domain" description="SEA" evidence="3">
    <location>
        <begin position="74"/>
        <end position="188"/>
    </location>
</feature>
<evidence type="ECO:0000256" key="2">
    <source>
        <dbReference type="SAM" id="MobiDB-lite"/>
    </source>
</evidence>
<name>A0A851J6I3_9PASS</name>
<dbReference type="InterPro" id="IPR003961">
    <property type="entry name" value="FN3_dom"/>
</dbReference>
<organism evidence="6 7">
    <name type="scientific">Donacobius atricapilla</name>
    <dbReference type="NCBI Taxonomy" id="237420"/>
    <lineage>
        <taxon>Eukaryota</taxon>
        <taxon>Metazoa</taxon>
        <taxon>Chordata</taxon>
        <taxon>Craniata</taxon>
        <taxon>Vertebrata</taxon>
        <taxon>Euteleostomi</taxon>
        <taxon>Archelosauria</taxon>
        <taxon>Archosauria</taxon>
        <taxon>Dinosauria</taxon>
        <taxon>Saurischia</taxon>
        <taxon>Theropoda</taxon>
        <taxon>Coelurosauria</taxon>
        <taxon>Aves</taxon>
        <taxon>Neognathae</taxon>
        <taxon>Neoaves</taxon>
        <taxon>Telluraves</taxon>
        <taxon>Australaves</taxon>
        <taxon>Passeriformes</taxon>
        <taxon>Mimidae</taxon>
        <taxon>Donacobius</taxon>
    </lineage>
</organism>
<dbReference type="PROSITE" id="PS50853">
    <property type="entry name" value="FN3"/>
    <property type="match status" value="1"/>
</dbReference>
<feature type="non-terminal residue" evidence="6">
    <location>
        <position position="1"/>
    </location>
</feature>
<comment type="caution">
    <text evidence="6">The sequence shown here is derived from an EMBL/GenBank/DDBJ whole genome shotgun (WGS) entry which is preliminary data.</text>
</comment>
<dbReference type="GO" id="GO:0071944">
    <property type="term" value="C:cell periphery"/>
    <property type="evidence" value="ECO:0007669"/>
    <property type="project" value="UniProtKB-ARBA"/>
</dbReference>
<feature type="domain" description="EGF-like" evidence="4">
    <location>
        <begin position="185"/>
        <end position="223"/>
    </location>
</feature>
<dbReference type="Gene3D" id="2.10.25.10">
    <property type="entry name" value="Laminin"/>
    <property type="match status" value="1"/>
</dbReference>
<keyword evidence="1" id="KW-0245">EGF-like domain</keyword>
<dbReference type="InterPro" id="IPR036116">
    <property type="entry name" value="FN3_sf"/>
</dbReference>
<evidence type="ECO:0000259" key="4">
    <source>
        <dbReference type="PROSITE" id="PS50026"/>
    </source>
</evidence>
<keyword evidence="7" id="KW-1185">Reference proteome</keyword>
<dbReference type="SUPFAM" id="SSF49265">
    <property type="entry name" value="Fibronectin type III"/>
    <property type="match status" value="1"/>
</dbReference>
<evidence type="ECO:0000259" key="3">
    <source>
        <dbReference type="PROSITE" id="PS50024"/>
    </source>
</evidence>
<evidence type="ECO:0000259" key="5">
    <source>
        <dbReference type="PROSITE" id="PS50853"/>
    </source>
</evidence>
<evidence type="ECO:0000313" key="6">
    <source>
        <dbReference type="EMBL" id="NXB72302.1"/>
    </source>
</evidence>
<accession>A0A851J6I3</accession>
<dbReference type="PROSITE" id="PS50024">
    <property type="entry name" value="SEA"/>
    <property type="match status" value="1"/>
</dbReference>
<evidence type="ECO:0000313" key="7">
    <source>
        <dbReference type="Proteomes" id="UP000660704"/>
    </source>
</evidence>
<dbReference type="Gene3D" id="2.60.40.10">
    <property type="entry name" value="Immunoglobulins"/>
    <property type="match status" value="1"/>
</dbReference>
<reference evidence="6" key="1">
    <citation type="submission" date="2019-09" db="EMBL/GenBank/DDBJ databases">
        <title>Bird 10,000 Genomes (B10K) Project - Family phase.</title>
        <authorList>
            <person name="Zhang G."/>
        </authorList>
    </citation>
    <scope>NUCLEOTIDE SEQUENCE</scope>
    <source>
        <strain evidence="6">B10K-DU-001-63</strain>
        <tissue evidence="6">Muscle</tissue>
    </source>
</reference>
<proteinExistence type="predicted"/>
<dbReference type="Pfam" id="PF01390">
    <property type="entry name" value="SEA"/>
    <property type="match status" value="2"/>
</dbReference>
<dbReference type="AlphaFoldDB" id="A0A851J6I3"/>
<gene>
    <name evidence="6" type="primary">Umodl1_1</name>
    <name evidence="6" type="ORF">DONATR_R15604</name>
</gene>
<dbReference type="InterPro" id="IPR013783">
    <property type="entry name" value="Ig-like_fold"/>
</dbReference>
<comment type="caution">
    <text evidence="1">Lacks conserved residue(s) required for the propagation of feature annotation.</text>
</comment>
<protein>
    <submittedName>
        <fullName evidence="6">UROL1 protein</fullName>
    </submittedName>
</protein>
<dbReference type="EMBL" id="WBMY01004371">
    <property type="protein sequence ID" value="NXB72302.1"/>
    <property type="molecule type" value="Genomic_DNA"/>
</dbReference>